<dbReference type="InterPro" id="IPR005835">
    <property type="entry name" value="NTP_transferase_dom"/>
</dbReference>
<feature type="binding site" evidence="9">
    <location>
        <begin position="181"/>
        <end position="182"/>
    </location>
    <ligand>
        <name>alpha-D-glucose 1-phosphate</name>
        <dbReference type="ChEBI" id="CHEBI:58601"/>
    </ligand>
</feature>
<feature type="site" description="Could play a key role in the communication between the regulatory and the substrate sites" evidence="9">
    <location>
        <position position="61"/>
    </location>
</feature>
<keyword evidence="2 9" id="KW-0321">Glycogen metabolism</keyword>
<comment type="subunit">
    <text evidence="9">Homotetramer.</text>
</comment>
<evidence type="ECO:0000313" key="12">
    <source>
        <dbReference type="EMBL" id="MEQ3353288.1"/>
    </source>
</evidence>
<dbReference type="InterPro" id="IPR005836">
    <property type="entry name" value="ADP_Glu_pyroP_CS"/>
</dbReference>
<keyword evidence="3 9" id="KW-0808">Transferase</keyword>
<evidence type="ECO:0000256" key="8">
    <source>
        <dbReference type="ARBA" id="ARBA00023277"/>
    </source>
</evidence>
<keyword evidence="5 9" id="KW-0547">Nucleotide-binding</keyword>
<dbReference type="HAMAP" id="MF_00624">
    <property type="entry name" value="GlgC"/>
    <property type="match status" value="1"/>
</dbReference>
<accession>A0ABV1J5U4</accession>
<comment type="similarity">
    <text evidence="1 9">Belongs to the bacterial/plant glucose-1-phosphate adenylyltransferase family.</text>
</comment>
<dbReference type="EMBL" id="JBBNPS010000005">
    <property type="protein sequence ID" value="MEQ3353288.1"/>
    <property type="molecule type" value="Genomic_DNA"/>
</dbReference>
<evidence type="ECO:0000259" key="10">
    <source>
        <dbReference type="Pfam" id="PF00483"/>
    </source>
</evidence>
<feature type="binding site" evidence="9">
    <location>
        <position position="166"/>
    </location>
    <ligand>
        <name>alpha-D-glucose 1-phosphate</name>
        <dbReference type="ChEBI" id="CHEBI:58601"/>
    </ligand>
</feature>
<dbReference type="Gene3D" id="3.90.550.10">
    <property type="entry name" value="Spore Coat Polysaccharide Biosynthesis Protein SpsA, Chain A"/>
    <property type="match status" value="1"/>
</dbReference>
<evidence type="ECO:0000256" key="7">
    <source>
        <dbReference type="ARBA" id="ARBA00023056"/>
    </source>
</evidence>
<dbReference type="InterPro" id="IPR011004">
    <property type="entry name" value="Trimer_LpxA-like_sf"/>
</dbReference>
<evidence type="ECO:0000256" key="6">
    <source>
        <dbReference type="ARBA" id="ARBA00022840"/>
    </source>
</evidence>
<keyword evidence="6 9" id="KW-0067">ATP-binding</keyword>
<comment type="catalytic activity">
    <reaction evidence="9">
        <text>alpha-D-glucose 1-phosphate + ATP + H(+) = ADP-alpha-D-glucose + diphosphate</text>
        <dbReference type="Rhea" id="RHEA:12120"/>
        <dbReference type="ChEBI" id="CHEBI:15378"/>
        <dbReference type="ChEBI" id="CHEBI:30616"/>
        <dbReference type="ChEBI" id="CHEBI:33019"/>
        <dbReference type="ChEBI" id="CHEBI:57498"/>
        <dbReference type="ChEBI" id="CHEBI:58601"/>
        <dbReference type="EC" id="2.7.7.27"/>
    </reaction>
</comment>
<keyword evidence="13" id="KW-1185">Reference proteome</keyword>
<comment type="caution">
    <text evidence="9">Lacks conserved residue(s) required for the propagation of feature annotation.</text>
</comment>
<evidence type="ECO:0000313" key="13">
    <source>
        <dbReference type="Proteomes" id="UP001481872"/>
    </source>
</evidence>
<evidence type="ECO:0000256" key="1">
    <source>
        <dbReference type="ARBA" id="ARBA00010443"/>
    </source>
</evidence>
<evidence type="ECO:0000256" key="5">
    <source>
        <dbReference type="ARBA" id="ARBA00022741"/>
    </source>
</evidence>
<comment type="caution">
    <text evidence="12">The sequence shown here is derived from an EMBL/GenBank/DDBJ whole genome shotgun (WGS) entry which is preliminary data.</text>
</comment>
<feature type="site" description="Could play a key role in the communication between the regulatory and the substrate sites" evidence="9">
    <location>
        <position position="100"/>
    </location>
</feature>
<evidence type="ECO:0000259" key="11">
    <source>
        <dbReference type="Pfam" id="PF24894"/>
    </source>
</evidence>
<dbReference type="PROSITE" id="PS00809">
    <property type="entry name" value="ADP_GLC_PYROPHOSPH_2"/>
    <property type="match status" value="1"/>
</dbReference>
<gene>
    <name evidence="9" type="primary">glgC</name>
    <name evidence="12" type="ORF">AAA081_03090</name>
</gene>
<dbReference type="PROSITE" id="PS00810">
    <property type="entry name" value="ADP_GLC_PYROPHOSPH_3"/>
    <property type="match status" value="1"/>
</dbReference>
<dbReference type="EC" id="2.7.7.27" evidence="9"/>
<evidence type="ECO:0000256" key="3">
    <source>
        <dbReference type="ARBA" id="ARBA00022679"/>
    </source>
</evidence>
<comment type="function">
    <text evidence="9">Involved in the biosynthesis of ADP-glucose, a building block required for the elongation reactions to produce glycogen. Catalyzes the reaction between ATP and alpha-D-glucose 1-phosphate (G1P) to produce pyrophosphate and ADP-Glc.</text>
</comment>
<dbReference type="InterPro" id="IPR056818">
    <property type="entry name" value="GlmU/GlgC-like_hexapep"/>
</dbReference>
<sequence length="377" mass="42036">MDIQNDVLALLLAGGQGSRLKELTKHTAKPAVPYGGKYRIIDFALSNAANSGIPTIAILTQYKPLQLNEHLGIGEPWDYNHAPAGMKILSPYASEEGGRWFTGTANAIYENLDYIDSVNPRYVVILSGDHIYKMDYMAMVKEHVAKGADGTISVIEVPWEDAPRFGIVNIDEGGRIEEFDEKPEQPKNNMASMGIYVFTWKVLREYLIADEKQGESDHDFGKNILPTMLREGRRLFAYRFDGYWKDVGTVRSYWESNLDLLNRKNSLRLLDGDWRIYTNNANLPPHRIGKEAKISEALINEACEIYGDVTKCVLFSGVRIEEGATVINSVLQSNVVVKSGARVENAIVMENITVEGDQVIGDSATVSLVSEDGIRVE</sequence>
<keyword evidence="7 9" id="KW-0320">Glycogen biosynthesis</keyword>
<dbReference type="CDD" id="cd04651">
    <property type="entry name" value="LbH_G1P_AT_C"/>
    <property type="match status" value="1"/>
</dbReference>
<evidence type="ECO:0000256" key="2">
    <source>
        <dbReference type="ARBA" id="ARBA00022600"/>
    </source>
</evidence>
<evidence type="ECO:0000256" key="9">
    <source>
        <dbReference type="HAMAP-Rule" id="MF_00624"/>
    </source>
</evidence>
<reference evidence="12 13" key="1">
    <citation type="submission" date="2024-04" db="EMBL/GenBank/DDBJ databases">
        <title>Human intestinal bacterial collection.</title>
        <authorList>
            <person name="Pauvert C."/>
            <person name="Hitch T.C.A."/>
            <person name="Clavel T."/>
        </authorList>
    </citation>
    <scope>NUCLEOTIDE SEQUENCE [LARGE SCALE GENOMIC DNA]</scope>
    <source>
        <strain evidence="12 13">CLA-SR-H026</strain>
    </source>
</reference>
<dbReference type="InterPro" id="IPR029044">
    <property type="entry name" value="Nucleotide-diphossugar_trans"/>
</dbReference>
<dbReference type="PANTHER" id="PTHR43523">
    <property type="entry name" value="GLUCOSE-1-PHOSPHATE ADENYLYLTRANSFERASE-RELATED"/>
    <property type="match status" value="1"/>
</dbReference>
<organism evidence="12 13">
    <name type="scientific">Aedoeadaptatus acetigenes</name>
    <dbReference type="NCBI Taxonomy" id="2981723"/>
    <lineage>
        <taxon>Bacteria</taxon>
        <taxon>Bacillati</taxon>
        <taxon>Bacillota</taxon>
        <taxon>Tissierellia</taxon>
        <taxon>Tissierellales</taxon>
        <taxon>Peptoniphilaceae</taxon>
        <taxon>Aedoeadaptatus</taxon>
    </lineage>
</organism>
<dbReference type="NCBIfam" id="NF003670">
    <property type="entry name" value="PRK05293.1"/>
    <property type="match status" value="1"/>
</dbReference>
<dbReference type="CDD" id="cd02508">
    <property type="entry name" value="ADP_Glucose_PP"/>
    <property type="match status" value="1"/>
</dbReference>
<feature type="domain" description="Glucose-1-phosphate adenylyltransferase/Bifunctional protein GlmU-like C-terminal hexapeptide" evidence="11">
    <location>
        <begin position="289"/>
        <end position="363"/>
    </location>
</feature>
<keyword evidence="8 9" id="KW-0119">Carbohydrate metabolism</keyword>
<feature type="domain" description="Nucleotidyl transferase" evidence="10">
    <location>
        <begin position="9"/>
        <end position="262"/>
    </location>
</feature>
<feature type="binding site" evidence="9">
    <location>
        <position position="192"/>
    </location>
    <ligand>
        <name>alpha-D-glucose 1-phosphate</name>
        <dbReference type="ChEBI" id="CHEBI:58601"/>
    </ligand>
</feature>
<dbReference type="RefSeq" id="WP_349053653.1">
    <property type="nucleotide sequence ID" value="NZ_JBBNPS010000005.1"/>
</dbReference>
<dbReference type="SUPFAM" id="SSF53448">
    <property type="entry name" value="Nucleotide-diphospho-sugar transferases"/>
    <property type="match status" value="1"/>
</dbReference>
<dbReference type="GO" id="GO:0008878">
    <property type="term" value="F:glucose-1-phosphate adenylyltransferase activity"/>
    <property type="evidence" value="ECO:0007669"/>
    <property type="project" value="UniProtKB-EC"/>
</dbReference>
<evidence type="ECO:0000256" key="4">
    <source>
        <dbReference type="ARBA" id="ARBA00022695"/>
    </source>
</evidence>
<dbReference type="InterPro" id="IPR023049">
    <property type="entry name" value="GlgC_bac"/>
</dbReference>
<proteinExistence type="inferred from homology"/>
<dbReference type="InterPro" id="IPR011831">
    <property type="entry name" value="ADP-Glc_PPase"/>
</dbReference>
<dbReference type="Proteomes" id="UP001481872">
    <property type="component" value="Unassembled WGS sequence"/>
</dbReference>
<dbReference type="NCBIfam" id="TIGR02091">
    <property type="entry name" value="glgC"/>
    <property type="match status" value="1"/>
</dbReference>
<name>A0ABV1J5U4_9FIRM</name>
<protein>
    <recommendedName>
        <fullName evidence="9">Glucose-1-phosphate adenylyltransferase</fullName>
        <ecNumber evidence="9">2.7.7.27</ecNumber>
    </recommendedName>
    <alternativeName>
        <fullName evidence="9">ADP-glucose pyrophosphorylase</fullName>
        <shortName evidence="9">ADPGlc PPase</shortName>
    </alternativeName>
    <alternativeName>
        <fullName evidence="9">ADP-glucose synthase</fullName>
    </alternativeName>
</protein>
<comment type="pathway">
    <text evidence="9">Glycan biosynthesis; glycogen biosynthesis.</text>
</comment>
<dbReference type="SUPFAM" id="SSF51161">
    <property type="entry name" value="Trimeric LpxA-like enzymes"/>
    <property type="match status" value="1"/>
</dbReference>
<dbReference type="PANTHER" id="PTHR43523:SF2">
    <property type="entry name" value="GLUCOSE-1-PHOSPHATE ADENYLYLTRANSFERASE"/>
    <property type="match status" value="1"/>
</dbReference>
<dbReference type="PROSITE" id="PS00808">
    <property type="entry name" value="ADP_GLC_PYROPHOSPH_1"/>
    <property type="match status" value="1"/>
</dbReference>
<dbReference type="Pfam" id="PF00483">
    <property type="entry name" value="NTP_transferase"/>
    <property type="match status" value="1"/>
</dbReference>
<dbReference type="Gene3D" id="2.160.10.10">
    <property type="entry name" value="Hexapeptide repeat proteins"/>
    <property type="match status" value="1"/>
</dbReference>
<keyword evidence="4 9" id="KW-0548">Nucleotidyltransferase</keyword>
<dbReference type="Pfam" id="PF24894">
    <property type="entry name" value="Hexapep_GlmU"/>
    <property type="match status" value="1"/>
</dbReference>